<gene>
    <name evidence="3" type="ORF">FRZ00_13585</name>
</gene>
<dbReference type="PANTHER" id="PTHR43172">
    <property type="entry name" value="ADENYLOSUCCINATE LYASE"/>
    <property type="match status" value="1"/>
</dbReference>
<comment type="caution">
    <text evidence="3">The sequence shown here is derived from an EMBL/GenBank/DDBJ whole genome shotgun (WGS) entry which is preliminary data.</text>
</comment>
<dbReference type="GO" id="GO:0004018">
    <property type="term" value="F:N6-(1,2-dicarboxyethyl)AMP AMP-lyase (fumarate-forming) activity"/>
    <property type="evidence" value="ECO:0007669"/>
    <property type="project" value="TreeGrafter"/>
</dbReference>
<feature type="domain" description="Adenylosuccinate lyase C-terminal" evidence="2">
    <location>
        <begin position="380"/>
        <end position="459"/>
    </location>
</feature>
<dbReference type="Gene3D" id="1.10.40.30">
    <property type="entry name" value="Fumarase/aspartase (C-terminal domain)"/>
    <property type="match status" value="1"/>
</dbReference>
<dbReference type="PANTHER" id="PTHR43172:SF1">
    <property type="entry name" value="ADENYLOSUCCINATE LYASE"/>
    <property type="match status" value="1"/>
</dbReference>
<dbReference type="CDD" id="cd01597">
    <property type="entry name" value="pCLME"/>
    <property type="match status" value="1"/>
</dbReference>
<keyword evidence="1 3" id="KW-0456">Lyase</keyword>
<evidence type="ECO:0000313" key="3">
    <source>
        <dbReference type="EMBL" id="KAB7845518.1"/>
    </source>
</evidence>
<dbReference type="SMART" id="SM00998">
    <property type="entry name" value="ADSL_C"/>
    <property type="match status" value="1"/>
</dbReference>
<evidence type="ECO:0000313" key="4">
    <source>
        <dbReference type="Proteomes" id="UP000327000"/>
    </source>
</evidence>
<dbReference type="Proteomes" id="UP000327000">
    <property type="component" value="Unassembled WGS sequence"/>
</dbReference>
<protein>
    <submittedName>
        <fullName evidence="3">Adenylosuccinate lyase family protein</fullName>
    </submittedName>
</protein>
<accession>A0A5N5W9J7</accession>
<organism evidence="3 4">
    <name type="scientific">Streptomyces mobaraensis</name>
    <name type="common">Streptoverticillium mobaraense</name>
    <dbReference type="NCBI Taxonomy" id="35621"/>
    <lineage>
        <taxon>Bacteria</taxon>
        <taxon>Bacillati</taxon>
        <taxon>Actinomycetota</taxon>
        <taxon>Actinomycetes</taxon>
        <taxon>Kitasatosporales</taxon>
        <taxon>Streptomycetaceae</taxon>
        <taxon>Streptomyces</taxon>
    </lineage>
</organism>
<dbReference type="PROSITE" id="PS00163">
    <property type="entry name" value="FUMARATE_LYASES"/>
    <property type="match status" value="1"/>
</dbReference>
<dbReference type="GO" id="GO:0070626">
    <property type="term" value="F:(S)-2-(5-amino-1-(5-phospho-D-ribosyl)imidazole-4-carboxamido) succinate lyase (fumarate-forming) activity"/>
    <property type="evidence" value="ECO:0007669"/>
    <property type="project" value="TreeGrafter"/>
</dbReference>
<dbReference type="InterPro" id="IPR019468">
    <property type="entry name" value="AdenyloSucc_lyase_C"/>
</dbReference>
<dbReference type="Pfam" id="PF00206">
    <property type="entry name" value="Lyase_1"/>
    <property type="match status" value="1"/>
</dbReference>
<dbReference type="Gene3D" id="1.20.200.10">
    <property type="entry name" value="Fumarase/aspartase (Central domain)"/>
    <property type="match status" value="1"/>
</dbReference>
<dbReference type="Pfam" id="PF10397">
    <property type="entry name" value="ADSL_C"/>
    <property type="match status" value="1"/>
</dbReference>
<proteinExistence type="predicted"/>
<dbReference type="GO" id="GO:0005829">
    <property type="term" value="C:cytosol"/>
    <property type="evidence" value="ECO:0007669"/>
    <property type="project" value="TreeGrafter"/>
</dbReference>
<name>A0A5N5W9J7_STRMB</name>
<dbReference type="InterPro" id="IPR022761">
    <property type="entry name" value="Fumarate_lyase_N"/>
</dbReference>
<sequence>MDTPSAPPAAAHCAHDRGHVVDSLFHGNAYGTPASRRIFCDRCRLQRWLYVEAVLAASQAEVGMLPAATAEEIVRACAPGRVDLDALAPEFRRTGHSLVPLLRGVEAVCTGGRGEMVHLGATTQDIQDTAQALEMRDVLDEADRELAAMVARLADLAEEHRDSLMTGRSYGQPAVPITFGLKAAGWLDELLRHAGRLARLREEALVAQLFGGAGTMAGFGPYGGALLGVFARRLGLGVPAVSWHTARDRPAEFGTVLALLAAGLARVANEVHELSRPEIGELAEGWEHGRVGSSTMPHKRNPERSAQVVVLARLARANAALGIEGMLQEHERDARGLRVEWAALADVSHHTLAALAALNAVLAGLRVDRERMAGNARRTGEQLCSETLMLALGRAIGKQSAHALVYEASQHAQDDGGSLRAALAKHDVVGRYVDAAALEEYLDPARYLGASGELTDRTVERARRWLTAAAPAPAHR</sequence>
<evidence type="ECO:0000259" key="2">
    <source>
        <dbReference type="SMART" id="SM00998"/>
    </source>
</evidence>
<dbReference type="OrthoDB" id="9768878at2"/>
<dbReference type="InterPro" id="IPR000362">
    <property type="entry name" value="Fumarate_lyase_fam"/>
</dbReference>
<keyword evidence="4" id="KW-1185">Reference proteome</keyword>
<dbReference type="InterPro" id="IPR008948">
    <property type="entry name" value="L-Aspartase-like"/>
</dbReference>
<dbReference type="RefSeq" id="WP_004937887.1">
    <property type="nucleotide sequence ID" value="NZ_JBFADJ010000005.1"/>
</dbReference>
<dbReference type="GO" id="GO:0044208">
    <property type="term" value="P:'de novo' AMP biosynthetic process"/>
    <property type="evidence" value="ECO:0007669"/>
    <property type="project" value="TreeGrafter"/>
</dbReference>
<dbReference type="EMBL" id="VOKX01000026">
    <property type="protein sequence ID" value="KAB7845518.1"/>
    <property type="molecule type" value="Genomic_DNA"/>
</dbReference>
<dbReference type="PRINTS" id="PR00149">
    <property type="entry name" value="FUMRATELYASE"/>
</dbReference>
<dbReference type="FunFam" id="1.20.200.10:FF:000014">
    <property type="entry name" value="3-carboxy-cis,cis-muconate cycloisomerase"/>
    <property type="match status" value="1"/>
</dbReference>
<dbReference type="PRINTS" id="PR00145">
    <property type="entry name" value="ARGSUCLYASE"/>
</dbReference>
<dbReference type="AlphaFoldDB" id="A0A5N5W9J7"/>
<dbReference type="InterPro" id="IPR020557">
    <property type="entry name" value="Fumarate_lyase_CS"/>
</dbReference>
<evidence type="ECO:0000256" key="1">
    <source>
        <dbReference type="ARBA" id="ARBA00023239"/>
    </source>
</evidence>
<reference evidence="3 4" key="1">
    <citation type="journal article" date="2019" name="Microb. Cell Fact.">
        <title>Exploring novel herbicidin analogues by transcriptional regulator overexpression and MS/MS molecular networking.</title>
        <authorList>
            <person name="Shi Y."/>
            <person name="Gu R."/>
            <person name="Li Y."/>
            <person name="Wang X."/>
            <person name="Ren W."/>
            <person name="Li X."/>
            <person name="Wang L."/>
            <person name="Xie Y."/>
            <person name="Hong B."/>
        </authorList>
    </citation>
    <scope>NUCLEOTIDE SEQUENCE [LARGE SCALE GENOMIC DNA]</scope>
    <source>
        <strain evidence="3 4">US-43</strain>
    </source>
</reference>
<dbReference type="SUPFAM" id="SSF48557">
    <property type="entry name" value="L-aspartase-like"/>
    <property type="match status" value="1"/>
</dbReference>